<keyword evidence="2" id="KW-1185">Reference proteome</keyword>
<sequence>MTRISRTSGTKAQRIQSSYVNRMTEASGINKIEQIQRIEELKNPTDQPSENQLLSYERYYQKFTEVKQEFHTFYQHNQESINALKKLENKEDTIFSQIQDFTHNYNKALLALKNYDALVGSNQQSVLHHLYLTHSGIFQILGLLENKDYSLSFHSEVFLNNRNKSDMSSEEWLSTTKGMLLEQFKSLTIGNHRSDRTAYEPDFDFKGLIIEEEG</sequence>
<dbReference type="Proteomes" id="UP000018896">
    <property type="component" value="Unassembled WGS sequence"/>
</dbReference>
<protein>
    <submittedName>
        <fullName evidence="1">Uncharacterized protein</fullName>
    </submittedName>
</protein>
<dbReference type="RefSeq" id="WP_035664887.1">
    <property type="nucleotide sequence ID" value="NZ_BAUV01000018.1"/>
</dbReference>
<comment type="caution">
    <text evidence="1">The sequence shown here is derived from an EMBL/GenBank/DDBJ whole genome shotgun (WGS) entry which is preliminary data.</text>
</comment>
<proteinExistence type="predicted"/>
<dbReference type="AlphaFoldDB" id="W4QU72"/>
<dbReference type="EMBL" id="BAUV01000018">
    <property type="protein sequence ID" value="GAE35437.1"/>
    <property type="molecule type" value="Genomic_DNA"/>
</dbReference>
<dbReference type="OrthoDB" id="2943775at2"/>
<gene>
    <name evidence="1" type="ORF">JCM9157_2541</name>
</gene>
<dbReference type="eggNOG" id="ENOG5033FZV">
    <property type="taxonomic scope" value="Bacteria"/>
</dbReference>
<name>W4QU72_HALA3</name>
<reference evidence="1 2" key="1">
    <citation type="journal article" date="2014" name="Genome Announc.">
        <title>Draft Genome Sequences of Three Alkaliphilic Bacillus Strains, Bacillus wakoensis JCM 9140T, Bacillus akibai JCM 9157T, and Bacillus hemicellulosilyticus JCM 9152T.</title>
        <authorList>
            <person name="Yuki M."/>
            <person name="Oshima K."/>
            <person name="Suda W."/>
            <person name="Oshida Y."/>
            <person name="Kitamura K."/>
            <person name="Iida T."/>
            <person name="Hattori M."/>
            <person name="Ohkuma M."/>
        </authorList>
    </citation>
    <scope>NUCLEOTIDE SEQUENCE [LARGE SCALE GENOMIC DNA]</scope>
    <source>
        <strain evidence="1 2">JCM 9157</strain>
    </source>
</reference>
<accession>W4QU72</accession>
<evidence type="ECO:0000313" key="2">
    <source>
        <dbReference type="Proteomes" id="UP000018896"/>
    </source>
</evidence>
<evidence type="ECO:0000313" key="1">
    <source>
        <dbReference type="EMBL" id="GAE35437.1"/>
    </source>
</evidence>
<organism evidence="1 2">
    <name type="scientific">Halalkalibacter akibai (strain ATCC 43226 / DSM 21942 / CIP 109018 / JCM 9157 / 1139)</name>
    <name type="common">Bacillus akibai</name>
    <dbReference type="NCBI Taxonomy" id="1236973"/>
    <lineage>
        <taxon>Bacteria</taxon>
        <taxon>Bacillati</taxon>
        <taxon>Bacillota</taxon>
        <taxon>Bacilli</taxon>
        <taxon>Bacillales</taxon>
        <taxon>Bacillaceae</taxon>
        <taxon>Halalkalibacter</taxon>
    </lineage>
</organism>